<keyword evidence="6" id="KW-1185">Reference proteome</keyword>
<organism evidence="5 6">
    <name type="scientific">Jimgerdemannia flammicorona</name>
    <dbReference type="NCBI Taxonomy" id="994334"/>
    <lineage>
        <taxon>Eukaryota</taxon>
        <taxon>Fungi</taxon>
        <taxon>Fungi incertae sedis</taxon>
        <taxon>Mucoromycota</taxon>
        <taxon>Mucoromycotina</taxon>
        <taxon>Endogonomycetes</taxon>
        <taxon>Endogonales</taxon>
        <taxon>Endogonaceae</taxon>
        <taxon>Jimgerdemannia</taxon>
    </lineage>
</organism>
<feature type="region of interest" description="Disordered" evidence="3">
    <location>
        <begin position="1"/>
        <end position="38"/>
    </location>
</feature>
<evidence type="ECO:0000313" key="6">
    <source>
        <dbReference type="Proteomes" id="UP000274822"/>
    </source>
</evidence>
<reference evidence="5 6" key="1">
    <citation type="journal article" date="2018" name="New Phytol.">
        <title>Phylogenomics of Endogonaceae and evolution of mycorrhizas within Mucoromycota.</title>
        <authorList>
            <person name="Chang Y."/>
            <person name="Desiro A."/>
            <person name="Na H."/>
            <person name="Sandor L."/>
            <person name="Lipzen A."/>
            <person name="Clum A."/>
            <person name="Barry K."/>
            <person name="Grigoriev I.V."/>
            <person name="Martin F.M."/>
            <person name="Stajich J.E."/>
            <person name="Smith M.E."/>
            <person name="Bonito G."/>
            <person name="Spatafora J.W."/>
        </authorList>
    </citation>
    <scope>NUCLEOTIDE SEQUENCE [LARGE SCALE GENOMIC DNA]</scope>
    <source>
        <strain evidence="5 6">AD002</strain>
    </source>
</reference>
<keyword evidence="2" id="KW-0819">tRNA processing</keyword>
<accession>A0A433QHD7</accession>
<feature type="region of interest" description="Disordered" evidence="3">
    <location>
        <begin position="205"/>
        <end position="269"/>
    </location>
</feature>
<dbReference type="AlphaFoldDB" id="A0A433QHD7"/>
<dbReference type="InterPro" id="IPR024336">
    <property type="entry name" value="tRNA_splic_suSen54_N"/>
</dbReference>
<name>A0A433QHD7_9FUNG</name>
<dbReference type="EMBL" id="RBNJ01005448">
    <property type="protein sequence ID" value="RUS29215.1"/>
    <property type="molecule type" value="Genomic_DNA"/>
</dbReference>
<proteinExistence type="inferred from homology"/>
<dbReference type="InterPro" id="IPR024337">
    <property type="entry name" value="tRNA_splic_suSen54"/>
</dbReference>
<dbReference type="GO" id="GO:0000214">
    <property type="term" value="C:tRNA-intron endonuclease complex"/>
    <property type="evidence" value="ECO:0007669"/>
    <property type="project" value="TreeGrafter"/>
</dbReference>
<comment type="caution">
    <text evidence="5">The sequence shown here is derived from an EMBL/GenBank/DDBJ whole genome shotgun (WGS) entry which is preliminary data.</text>
</comment>
<evidence type="ECO:0000256" key="3">
    <source>
        <dbReference type="SAM" id="MobiDB-lite"/>
    </source>
</evidence>
<sequence length="269" mass="29582">MLSSSISLNISQQPLSISPNSKSPPRRGTKDFLPDGSDRQASLIQESRDALITLIKEERKASQKSVCEGVHSLWTGLTRVNVIRGNHLHNMGHTVAGKPSLYPEEALFLVSRGVLAVVPEEKEEEEMAETERKPMTAQQAWHRMVGAEDGDGKKVVFEKYQVGWTMDIHLLIIPDLASHCQCAPHINPPHLLGLRLSKTPWLHRSQIPTPHIDDPSSLFHTGSPPYQDSSSNPPPQSPPLAFHTAPPPPHALALDPMGPASARPTWPIP</sequence>
<gene>
    <name evidence="5" type="ORF">BC938DRAFT_480918</name>
</gene>
<feature type="domain" description="tRNA-splicing endonuclease subunit Sen54 N-terminal" evidence="4">
    <location>
        <begin position="54"/>
        <end position="117"/>
    </location>
</feature>
<feature type="compositionally biased region" description="Basic and acidic residues" evidence="3">
    <location>
        <begin position="28"/>
        <end position="38"/>
    </location>
</feature>
<comment type="similarity">
    <text evidence="1">Belongs to the SEN54 family.</text>
</comment>
<dbReference type="PANTHER" id="PTHR21027">
    <property type="entry name" value="TRNA-SPLICING ENDONUCLEASE SUBUNIT SEN54"/>
    <property type="match status" value="1"/>
</dbReference>
<dbReference type="Proteomes" id="UP000274822">
    <property type="component" value="Unassembled WGS sequence"/>
</dbReference>
<dbReference type="PANTHER" id="PTHR21027:SF1">
    <property type="entry name" value="TRNA-SPLICING ENDONUCLEASE SUBUNIT SEN54"/>
    <property type="match status" value="1"/>
</dbReference>
<evidence type="ECO:0000259" key="4">
    <source>
        <dbReference type="Pfam" id="PF12928"/>
    </source>
</evidence>
<dbReference type="GO" id="GO:0000379">
    <property type="term" value="P:tRNA-type intron splice site recognition and cleavage"/>
    <property type="evidence" value="ECO:0007669"/>
    <property type="project" value="TreeGrafter"/>
</dbReference>
<protein>
    <recommendedName>
        <fullName evidence="4">tRNA-splicing endonuclease subunit Sen54 N-terminal domain-containing protein</fullName>
    </recommendedName>
</protein>
<evidence type="ECO:0000313" key="5">
    <source>
        <dbReference type="EMBL" id="RUS29215.1"/>
    </source>
</evidence>
<feature type="compositionally biased region" description="Low complexity" evidence="3">
    <location>
        <begin position="1"/>
        <end position="18"/>
    </location>
</feature>
<dbReference type="Pfam" id="PF12928">
    <property type="entry name" value="tRNA_int_end_N2"/>
    <property type="match status" value="1"/>
</dbReference>
<evidence type="ECO:0000256" key="2">
    <source>
        <dbReference type="ARBA" id="ARBA00022694"/>
    </source>
</evidence>
<evidence type="ECO:0000256" key="1">
    <source>
        <dbReference type="ARBA" id="ARBA00005736"/>
    </source>
</evidence>